<sequence length="398" mass="42005">MRGWLADVGAGLLVAVLSALGALTGAGEQHHVPLSADLVTAAIAGLAVALGRRAPVVVVVVSAAISVGYLVAGWTIPPLVFAVGWALYQMATRYERRVSWTVSAVCGLLLWGASAFGNPGGDWWTPLALVWLTLTGMATAAGDAVRSRRDYVAEVEDRARRAEQNREEEVHRRVAEERLRIARELHDVVAHHIAVINVQSGAAAFALTRQPEAAGPPLNHIRRASSIVLRELTSIVGLLRQPGEADSARLPQPGLSQLTELLDSFTAAGVRIEHAEHGESRVLPASGDLAAYRITQEALTNARKHGRLDEPVRVTLDWQREDLVIEVTNAVPAASIGGGQETGPAGAGLSIGGPGFGLIGMRERAGAAGGMLQAGLTAGDRFQVRATLPAPPEYGDRL</sequence>
<evidence type="ECO:0000256" key="3">
    <source>
        <dbReference type="ARBA" id="ARBA00022553"/>
    </source>
</evidence>
<dbReference type="InterPro" id="IPR036890">
    <property type="entry name" value="HATPase_C_sf"/>
</dbReference>
<dbReference type="GO" id="GO:0000155">
    <property type="term" value="F:phosphorelay sensor kinase activity"/>
    <property type="evidence" value="ECO:0007669"/>
    <property type="project" value="InterPro"/>
</dbReference>
<evidence type="ECO:0000256" key="2">
    <source>
        <dbReference type="ARBA" id="ARBA00012438"/>
    </source>
</evidence>
<comment type="caution">
    <text evidence="12">The sequence shown here is derived from an EMBL/GenBank/DDBJ whole genome shotgun (WGS) entry which is preliminary data.</text>
</comment>
<keyword evidence="9" id="KW-1133">Transmembrane helix</keyword>
<dbReference type="InterPro" id="IPR003594">
    <property type="entry name" value="HATPase_dom"/>
</dbReference>
<protein>
    <recommendedName>
        <fullName evidence="2">histidine kinase</fullName>
        <ecNumber evidence="2">2.7.13.3</ecNumber>
    </recommendedName>
</protein>
<dbReference type="PANTHER" id="PTHR24421">
    <property type="entry name" value="NITRATE/NITRITE SENSOR PROTEIN NARX-RELATED"/>
    <property type="match status" value="1"/>
</dbReference>
<dbReference type="InterPro" id="IPR050482">
    <property type="entry name" value="Sensor_HK_TwoCompSys"/>
</dbReference>
<organism evidence="12 13">
    <name type="scientific">Actinoplanes lutulentus</name>
    <dbReference type="NCBI Taxonomy" id="1287878"/>
    <lineage>
        <taxon>Bacteria</taxon>
        <taxon>Bacillati</taxon>
        <taxon>Actinomycetota</taxon>
        <taxon>Actinomycetes</taxon>
        <taxon>Micromonosporales</taxon>
        <taxon>Micromonosporaceae</taxon>
        <taxon>Actinoplanes</taxon>
    </lineage>
</organism>
<reference evidence="12 13" key="1">
    <citation type="submission" date="2018-06" db="EMBL/GenBank/DDBJ databases">
        <title>Genomic Encyclopedia of Type Strains, Phase III (KMG-III): the genomes of soil and plant-associated and newly described type strains.</title>
        <authorList>
            <person name="Whitman W."/>
        </authorList>
    </citation>
    <scope>NUCLEOTIDE SEQUENCE [LARGE SCALE GENOMIC DNA]</scope>
    <source>
        <strain evidence="12 13">CGMCC 4.7090</strain>
    </source>
</reference>
<feature type="domain" description="Histidine kinase/HSP90-like ATPase" evidence="10">
    <location>
        <begin position="291"/>
        <end position="390"/>
    </location>
</feature>
<evidence type="ECO:0000313" key="12">
    <source>
        <dbReference type="EMBL" id="RAK34442.1"/>
    </source>
</evidence>
<dbReference type="CDD" id="cd16917">
    <property type="entry name" value="HATPase_UhpB-NarQ-NarX-like"/>
    <property type="match status" value="1"/>
</dbReference>
<keyword evidence="9" id="KW-0812">Transmembrane</keyword>
<dbReference type="AlphaFoldDB" id="A0A327ZAK4"/>
<accession>A0A327ZAK4</accession>
<evidence type="ECO:0000259" key="11">
    <source>
        <dbReference type="Pfam" id="PF07730"/>
    </source>
</evidence>
<dbReference type="PANTHER" id="PTHR24421:SF10">
    <property type="entry name" value="NITRATE_NITRITE SENSOR PROTEIN NARQ"/>
    <property type="match status" value="1"/>
</dbReference>
<keyword evidence="5" id="KW-0547">Nucleotide-binding</keyword>
<dbReference type="GO" id="GO:0046983">
    <property type="term" value="F:protein dimerization activity"/>
    <property type="evidence" value="ECO:0007669"/>
    <property type="project" value="InterPro"/>
</dbReference>
<feature type="domain" description="Signal transduction histidine kinase subgroup 3 dimerisation and phosphoacceptor" evidence="11">
    <location>
        <begin position="177"/>
        <end position="242"/>
    </location>
</feature>
<dbReference type="Proteomes" id="UP000249341">
    <property type="component" value="Unassembled WGS sequence"/>
</dbReference>
<name>A0A327ZAK4_9ACTN</name>
<keyword evidence="7" id="KW-0067">ATP-binding</keyword>
<keyword evidence="3" id="KW-0597">Phosphoprotein</keyword>
<dbReference type="Pfam" id="PF02518">
    <property type="entry name" value="HATPase_c"/>
    <property type="match status" value="1"/>
</dbReference>
<keyword evidence="9" id="KW-0472">Membrane</keyword>
<dbReference type="Pfam" id="PF07730">
    <property type="entry name" value="HisKA_3"/>
    <property type="match status" value="1"/>
</dbReference>
<evidence type="ECO:0000313" key="13">
    <source>
        <dbReference type="Proteomes" id="UP000249341"/>
    </source>
</evidence>
<dbReference type="Gene3D" id="1.20.5.1930">
    <property type="match status" value="1"/>
</dbReference>
<keyword evidence="6 12" id="KW-0418">Kinase</keyword>
<evidence type="ECO:0000256" key="1">
    <source>
        <dbReference type="ARBA" id="ARBA00000085"/>
    </source>
</evidence>
<feature type="transmembrane region" description="Helical" evidence="9">
    <location>
        <begin position="100"/>
        <end position="117"/>
    </location>
</feature>
<evidence type="ECO:0000259" key="10">
    <source>
        <dbReference type="Pfam" id="PF02518"/>
    </source>
</evidence>
<dbReference type="EC" id="2.7.13.3" evidence="2"/>
<feature type="transmembrane region" description="Helical" evidence="9">
    <location>
        <begin position="123"/>
        <end position="141"/>
    </location>
</feature>
<proteinExistence type="predicted"/>
<dbReference type="InterPro" id="IPR011712">
    <property type="entry name" value="Sig_transdc_His_kin_sub3_dim/P"/>
</dbReference>
<evidence type="ECO:0000256" key="5">
    <source>
        <dbReference type="ARBA" id="ARBA00022741"/>
    </source>
</evidence>
<evidence type="ECO:0000256" key="8">
    <source>
        <dbReference type="ARBA" id="ARBA00023012"/>
    </source>
</evidence>
<evidence type="ECO:0000256" key="6">
    <source>
        <dbReference type="ARBA" id="ARBA00022777"/>
    </source>
</evidence>
<keyword evidence="4" id="KW-0808">Transferase</keyword>
<comment type="catalytic activity">
    <reaction evidence="1">
        <text>ATP + protein L-histidine = ADP + protein N-phospho-L-histidine.</text>
        <dbReference type="EC" id="2.7.13.3"/>
    </reaction>
</comment>
<dbReference type="EMBL" id="QLMJ01000011">
    <property type="protein sequence ID" value="RAK34442.1"/>
    <property type="molecule type" value="Genomic_DNA"/>
</dbReference>
<dbReference type="RefSeq" id="WP_181557933.1">
    <property type="nucleotide sequence ID" value="NZ_JACHWI010000011.1"/>
</dbReference>
<dbReference type="Gene3D" id="3.30.565.10">
    <property type="entry name" value="Histidine kinase-like ATPase, C-terminal domain"/>
    <property type="match status" value="1"/>
</dbReference>
<dbReference type="SUPFAM" id="SSF55874">
    <property type="entry name" value="ATPase domain of HSP90 chaperone/DNA topoisomerase II/histidine kinase"/>
    <property type="match status" value="1"/>
</dbReference>
<feature type="transmembrane region" description="Helical" evidence="9">
    <location>
        <begin position="57"/>
        <end position="88"/>
    </location>
</feature>
<evidence type="ECO:0000256" key="4">
    <source>
        <dbReference type="ARBA" id="ARBA00022679"/>
    </source>
</evidence>
<keyword evidence="8" id="KW-0902">Two-component regulatory system</keyword>
<evidence type="ECO:0000256" key="7">
    <source>
        <dbReference type="ARBA" id="ARBA00022840"/>
    </source>
</evidence>
<keyword evidence="13" id="KW-1185">Reference proteome</keyword>
<evidence type="ECO:0000256" key="9">
    <source>
        <dbReference type="SAM" id="Phobius"/>
    </source>
</evidence>
<dbReference type="GO" id="GO:0005524">
    <property type="term" value="F:ATP binding"/>
    <property type="evidence" value="ECO:0007669"/>
    <property type="project" value="UniProtKB-KW"/>
</dbReference>
<dbReference type="GO" id="GO:0016020">
    <property type="term" value="C:membrane"/>
    <property type="evidence" value="ECO:0007669"/>
    <property type="project" value="InterPro"/>
</dbReference>
<gene>
    <name evidence="12" type="ORF">B0I29_11141</name>
</gene>